<keyword evidence="2" id="KW-1133">Transmembrane helix</keyword>
<proteinExistence type="predicted"/>
<evidence type="ECO:0000313" key="5">
    <source>
        <dbReference type="Proteomes" id="UP000586042"/>
    </source>
</evidence>
<dbReference type="EMBL" id="JABWGN010000015">
    <property type="protein sequence ID" value="NUW36502.1"/>
    <property type="molecule type" value="Genomic_DNA"/>
</dbReference>
<keyword evidence="2" id="KW-0472">Membrane</keyword>
<dbReference type="Proteomes" id="UP000586042">
    <property type="component" value="Unassembled WGS sequence"/>
</dbReference>
<dbReference type="RefSeq" id="WP_175593943.1">
    <property type="nucleotide sequence ID" value="NZ_JABWGN010000015.1"/>
</dbReference>
<dbReference type="SUPFAM" id="SSF52540">
    <property type="entry name" value="P-loop containing nucleoside triphosphate hydrolases"/>
    <property type="match status" value="1"/>
</dbReference>
<sequence length="751" mass="80327">MDWGTGLTAVGLVVTVIAAVIAWLQLRRTPHTNTPVNPAASGGRRETGTDHRTVRTNILPPPTGHLPHLVRGRDRLLNDLRALVKKPDGKIHLLSGMGGVGKTSVALQIAAEAQAEGRPTWWVPATDAQTFALHMLGLARELGATAGEVEEALEGRRRGSDLLWRLLDDVQGWLLVIDNADDPRALDADQPVAGGNGWLRPTSTGLVLVTTRARATGMWGRHTTMHKMNVLPPQDGACILLDLVPEAGSVAEAENLSARLGGLPLALRHAGMHLSTAFALERNFVAYQEALDSPGDTLMRPDMDDRANLTMTWELSLDLLAARDMPQARALLGVLSCFPAPTPIPAVLLDHATLATACEEQGRGGVSGGLAALDSVGLIEEVDSADKATRGVALHPLVAEVTRRKLFDSPLGGRTAAVAVSLVARAVGTLSVDRSSDWPIWAQLHAHVRGLWLSVIGELDDESLAVLAEATAVCAMGLTYGGSYHVALSLTGMALGKTEGRLPSDSPAVLDIRHRHASAKMFLGLAAEAEREFRAVLAGRVSVLGPHHPKTLIIRHNLARVLADQGRLDEAGEQFAQALAAKVRVLGPEDPDTLATRHEAARVLLAQGKAVEAETEHRAIHATKLKVLGPEHPDTLVSRQEIPRSLLAQGRAVEAERELREILGLRMRLLGGDHPHVLNTSHWLAAALAAQGRYEEAGQRFVEVLEARRRVLGAENTYTLATQEALTEMRRRAAQPAPEEGDDAPGAGGSR</sequence>
<dbReference type="GO" id="GO:0043531">
    <property type="term" value="F:ADP binding"/>
    <property type="evidence" value="ECO:0007669"/>
    <property type="project" value="InterPro"/>
</dbReference>
<evidence type="ECO:0000256" key="2">
    <source>
        <dbReference type="SAM" id="Phobius"/>
    </source>
</evidence>
<dbReference type="PANTHER" id="PTHR46082">
    <property type="entry name" value="ATP/GTP-BINDING PROTEIN-RELATED"/>
    <property type="match status" value="1"/>
</dbReference>
<feature type="compositionally biased region" description="Basic and acidic residues" evidence="1">
    <location>
        <begin position="43"/>
        <end position="53"/>
    </location>
</feature>
<gene>
    <name evidence="4" type="ORF">HTZ77_34610</name>
</gene>
<reference evidence="4 5" key="1">
    <citation type="submission" date="2020-06" db="EMBL/GenBank/DDBJ databases">
        <title>Nonomuraea sp. SMC257, a novel actinomycete isolated from soil.</title>
        <authorList>
            <person name="Chanama M."/>
        </authorList>
    </citation>
    <scope>NUCLEOTIDE SEQUENCE [LARGE SCALE GENOMIC DNA]</scope>
    <source>
        <strain evidence="4 5">SMC257</strain>
    </source>
</reference>
<evidence type="ECO:0000259" key="3">
    <source>
        <dbReference type="Pfam" id="PF00931"/>
    </source>
</evidence>
<protein>
    <submittedName>
        <fullName evidence="4">Tetratricopeptide repeat protein</fullName>
    </submittedName>
</protein>
<evidence type="ECO:0000256" key="1">
    <source>
        <dbReference type="SAM" id="MobiDB-lite"/>
    </source>
</evidence>
<dbReference type="Pfam" id="PF00931">
    <property type="entry name" value="NB-ARC"/>
    <property type="match status" value="1"/>
</dbReference>
<accession>A0A7Y6IE22</accession>
<organism evidence="4 5">
    <name type="scientific">Nonomuraea montanisoli</name>
    <dbReference type="NCBI Taxonomy" id="2741721"/>
    <lineage>
        <taxon>Bacteria</taxon>
        <taxon>Bacillati</taxon>
        <taxon>Actinomycetota</taxon>
        <taxon>Actinomycetes</taxon>
        <taxon>Streptosporangiales</taxon>
        <taxon>Streptosporangiaceae</taxon>
        <taxon>Nonomuraea</taxon>
    </lineage>
</organism>
<dbReference type="InterPro" id="IPR053137">
    <property type="entry name" value="NLR-like"/>
</dbReference>
<name>A0A7Y6IE22_9ACTN</name>
<feature type="transmembrane region" description="Helical" evidence="2">
    <location>
        <begin position="6"/>
        <end position="24"/>
    </location>
</feature>
<dbReference type="Pfam" id="PF13424">
    <property type="entry name" value="TPR_12"/>
    <property type="match status" value="1"/>
</dbReference>
<evidence type="ECO:0000313" key="4">
    <source>
        <dbReference type="EMBL" id="NUW36502.1"/>
    </source>
</evidence>
<comment type="caution">
    <text evidence="4">The sequence shown here is derived from an EMBL/GenBank/DDBJ whole genome shotgun (WGS) entry which is preliminary data.</text>
</comment>
<dbReference type="Gene3D" id="1.25.40.10">
    <property type="entry name" value="Tetratricopeptide repeat domain"/>
    <property type="match status" value="2"/>
</dbReference>
<dbReference type="InterPro" id="IPR002182">
    <property type="entry name" value="NB-ARC"/>
</dbReference>
<dbReference type="Pfam" id="PF13374">
    <property type="entry name" value="TPR_10"/>
    <property type="match status" value="2"/>
</dbReference>
<dbReference type="PANTHER" id="PTHR46082:SF6">
    <property type="entry name" value="AAA+ ATPASE DOMAIN-CONTAINING PROTEIN-RELATED"/>
    <property type="match status" value="1"/>
</dbReference>
<dbReference type="AlphaFoldDB" id="A0A7Y6IE22"/>
<feature type="region of interest" description="Disordered" evidence="1">
    <location>
        <begin position="31"/>
        <end position="65"/>
    </location>
</feature>
<feature type="domain" description="NB-ARC" evidence="3">
    <location>
        <begin position="82"/>
        <end position="237"/>
    </location>
</feature>
<dbReference type="Gene3D" id="3.40.50.300">
    <property type="entry name" value="P-loop containing nucleotide triphosphate hydrolases"/>
    <property type="match status" value="1"/>
</dbReference>
<keyword evidence="5" id="KW-1185">Reference proteome</keyword>
<dbReference type="InterPro" id="IPR011990">
    <property type="entry name" value="TPR-like_helical_dom_sf"/>
</dbReference>
<dbReference type="SUPFAM" id="SSF48452">
    <property type="entry name" value="TPR-like"/>
    <property type="match status" value="2"/>
</dbReference>
<feature type="region of interest" description="Disordered" evidence="1">
    <location>
        <begin position="728"/>
        <end position="751"/>
    </location>
</feature>
<keyword evidence="2" id="KW-0812">Transmembrane</keyword>
<dbReference type="InterPro" id="IPR027417">
    <property type="entry name" value="P-loop_NTPase"/>
</dbReference>